<evidence type="ECO:0000313" key="3">
    <source>
        <dbReference type="Proteomes" id="UP000551353"/>
    </source>
</evidence>
<organism evidence="2 3">
    <name type="scientific">Rhizobium mongolense</name>
    <dbReference type="NCBI Taxonomy" id="57676"/>
    <lineage>
        <taxon>Bacteria</taxon>
        <taxon>Pseudomonadati</taxon>
        <taxon>Pseudomonadota</taxon>
        <taxon>Alphaproteobacteria</taxon>
        <taxon>Hyphomicrobiales</taxon>
        <taxon>Rhizobiaceae</taxon>
        <taxon>Rhizobium/Agrobacterium group</taxon>
        <taxon>Rhizobium</taxon>
    </lineage>
</organism>
<dbReference type="EMBL" id="JACIFX010000002">
    <property type="protein sequence ID" value="MBB4227963.1"/>
    <property type="molecule type" value="Genomic_DNA"/>
</dbReference>
<evidence type="ECO:0000256" key="1">
    <source>
        <dbReference type="SAM" id="Phobius"/>
    </source>
</evidence>
<name>A0ABR6IJC0_9HYPH</name>
<protein>
    <submittedName>
        <fullName evidence="2">Uncharacterized protein</fullName>
    </submittedName>
</protein>
<gene>
    <name evidence="2" type="ORF">GGD56_001789</name>
</gene>
<comment type="caution">
    <text evidence="2">The sequence shown here is derived from an EMBL/GenBank/DDBJ whole genome shotgun (WGS) entry which is preliminary data.</text>
</comment>
<dbReference type="Proteomes" id="UP000551353">
    <property type="component" value="Unassembled WGS sequence"/>
</dbReference>
<keyword evidence="1" id="KW-0812">Transmembrane</keyword>
<keyword evidence="1" id="KW-0472">Membrane</keyword>
<keyword evidence="1" id="KW-1133">Transmembrane helix</keyword>
<accession>A0ABR6IJC0</accession>
<reference evidence="2 3" key="1">
    <citation type="submission" date="2020-08" db="EMBL/GenBank/DDBJ databases">
        <title>Genomic Encyclopedia of Type Strains, Phase IV (KMG-V): Genome sequencing to study the core and pangenomes of soil and plant-associated prokaryotes.</title>
        <authorList>
            <person name="Whitman W."/>
        </authorList>
    </citation>
    <scope>NUCLEOTIDE SEQUENCE [LARGE SCALE GENOMIC DNA]</scope>
    <source>
        <strain evidence="2 3">SEMIA 4087</strain>
    </source>
</reference>
<feature type="transmembrane region" description="Helical" evidence="1">
    <location>
        <begin position="12"/>
        <end position="29"/>
    </location>
</feature>
<proteinExistence type="predicted"/>
<evidence type="ECO:0000313" key="2">
    <source>
        <dbReference type="EMBL" id="MBB4227963.1"/>
    </source>
</evidence>
<keyword evidence="3" id="KW-1185">Reference proteome</keyword>
<sequence length="30" mass="2896">MANIGKVQKASAAVALTIIAALVVLIASSA</sequence>